<accession>A0A837KRG3</accession>
<dbReference type="RefSeq" id="WP_047068669.1">
    <property type="nucleotide sequence ID" value="NZ_BJOL01000001.1"/>
</dbReference>
<dbReference type="GeneID" id="87584464"/>
<dbReference type="PANTHER" id="PTHR33221:SF15">
    <property type="entry name" value="HTH-TYPE TRANSCRIPTIONAL REGULATOR YWGB-RELATED"/>
    <property type="match status" value="1"/>
</dbReference>
<organism evidence="2 3">
    <name type="scientific">Brevibacillus formosus</name>
    <dbReference type="NCBI Taxonomy" id="54913"/>
    <lineage>
        <taxon>Bacteria</taxon>
        <taxon>Bacillati</taxon>
        <taxon>Bacillota</taxon>
        <taxon>Bacilli</taxon>
        <taxon>Bacillales</taxon>
        <taxon>Paenibacillaceae</taxon>
        <taxon>Brevibacillus</taxon>
    </lineage>
</organism>
<reference evidence="2 3" key="1">
    <citation type="submission" date="2015-05" db="EMBL/GenBank/DDBJ databases">
        <title>Genome sequencing project for genomic taxonomy and phylogenomics of Bacillus-like bacteria.</title>
        <authorList>
            <person name="Liu B."/>
            <person name="Wang J."/>
            <person name="Zhu Y."/>
            <person name="Liu G."/>
            <person name="Chen Q."/>
            <person name="Chen Z."/>
            <person name="Lan J."/>
            <person name="Che J."/>
            <person name="Ge C."/>
            <person name="Shi H."/>
            <person name="Pan Z."/>
            <person name="Liu X."/>
        </authorList>
    </citation>
    <scope>NUCLEOTIDE SEQUENCE [LARGE SCALE GENOMIC DNA]</scope>
    <source>
        <strain evidence="2 3">DSM 9885</strain>
    </source>
</reference>
<dbReference type="EMBL" id="LDCN01000002">
    <property type="protein sequence ID" value="KLH99531.1"/>
    <property type="molecule type" value="Genomic_DNA"/>
</dbReference>
<name>A0A837KRG3_9BACL</name>
<dbReference type="OrthoDB" id="213028at2"/>
<dbReference type="EMBL" id="BJOL01000001">
    <property type="protein sequence ID" value="GED55910.1"/>
    <property type="molecule type" value="Genomic_DNA"/>
</dbReference>
<evidence type="ECO:0000313" key="4">
    <source>
        <dbReference type="Proteomes" id="UP000319498"/>
    </source>
</evidence>
<dbReference type="InterPro" id="IPR036390">
    <property type="entry name" value="WH_DNA-bd_sf"/>
</dbReference>
<sequence>MKISNRFTIAVHILSLISVRTDNMTSEQIADSVNINAGYIRQISGLLKKAGLIGVKRGSGGAYLLKEPVSISLYDVYQAVDVVVEGELFHWHENPNPNCWVGSNIHDVLEIYLLKAQQAMEEVLRAVSIHEITEIMIRKKNASSGA</sequence>
<dbReference type="Pfam" id="PF02082">
    <property type="entry name" value="Rrf2"/>
    <property type="match status" value="1"/>
</dbReference>
<dbReference type="AlphaFoldDB" id="A0A837KRG3"/>
<dbReference type="GO" id="GO:0003700">
    <property type="term" value="F:DNA-binding transcription factor activity"/>
    <property type="evidence" value="ECO:0007669"/>
    <property type="project" value="TreeGrafter"/>
</dbReference>
<dbReference type="PROSITE" id="PS51197">
    <property type="entry name" value="HTH_RRF2_2"/>
    <property type="match status" value="1"/>
</dbReference>
<dbReference type="InterPro" id="IPR036388">
    <property type="entry name" value="WH-like_DNA-bd_sf"/>
</dbReference>
<evidence type="ECO:0000313" key="2">
    <source>
        <dbReference type="EMBL" id="KLH99531.1"/>
    </source>
</evidence>
<keyword evidence="4" id="KW-1185">Reference proteome</keyword>
<gene>
    <name evidence="2" type="ORF">AA984_05170</name>
    <name evidence="1" type="ORF">BFO01nite_00420</name>
</gene>
<protein>
    <submittedName>
        <fullName evidence="1 2">Transcriptional regulator</fullName>
    </submittedName>
</protein>
<dbReference type="SUPFAM" id="SSF46785">
    <property type="entry name" value="Winged helix' DNA-binding domain"/>
    <property type="match status" value="1"/>
</dbReference>
<dbReference type="Proteomes" id="UP000319498">
    <property type="component" value="Unassembled WGS sequence"/>
</dbReference>
<comment type="caution">
    <text evidence="2">The sequence shown here is derived from an EMBL/GenBank/DDBJ whole genome shotgun (WGS) entry which is preliminary data.</text>
</comment>
<dbReference type="Proteomes" id="UP000035218">
    <property type="component" value="Unassembled WGS sequence"/>
</dbReference>
<proteinExistence type="predicted"/>
<reference evidence="1 4" key="2">
    <citation type="submission" date="2019-06" db="EMBL/GenBank/DDBJ databases">
        <title>Whole genome shotgun sequence of Brevibacillus formosus NBRC 15716.</title>
        <authorList>
            <person name="Hosoyama A."/>
            <person name="Uohara A."/>
            <person name="Ohji S."/>
            <person name="Ichikawa N."/>
        </authorList>
    </citation>
    <scope>NUCLEOTIDE SEQUENCE [LARGE SCALE GENOMIC DNA]</scope>
    <source>
        <strain evidence="1 4">NBRC 15716</strain>
    </source>
</reference>
<evidence type="ECO:0000313" key="3">
    <source>
        <dbReference type="Proteomes" id="UP000035218"/>
    </source>
</evidence>
<evidence type="ECO:0000313" key="1">
    <source>
        <dbReference type="EMBL" id="GED55910.1"/>
    </source>
</evidence>
<dbReference type="GO" id="GO:0005829">
    <property type="term" value="C:cytosol"/>
    <property type="evidence" value="ECO:0007669"/>
    <property type="project" value="TreeGrafter"/>
</dbReference>
<dbReference type="Gene3D" id="1.10.10.10">
    <property type="entry name" value="Winged helix-like DNA-binding domain superfamily/Winged helix DNA-binding domain"/>
    <property type="match status" value="1"/>
</dbReference>
<dbReference type="InterPro" id="IPR000944">
    <property type="entry name" value="Tscrpt_reg_Rrf2"/>
</dbReference>
<dbReference type="PANTHER" id="PTHR33221">
    <property type="entry name" value="WINGED HELIX-TURN-HELIX TRANSCRIPTIONAL REGULATOR, RRF2 FAMILY"/>
    <property type="match status" value="1"/>
</dbReference>